<comment type="caution">
    <text evidence="1">The sequence shown here is derived from an EMBL/GenBank/DDBJ whole genome shotgun (WGS) entry which is preliminary data.</text>
</comment>
<dbReference type="PATRIC" id="fig|1423804.4.peg.2282"/>
<dbReference type="EMBL" id="AYZM01000158">
    <property type="protein sequence ID" value="KRN18236.1"/>
    <property type="molecule type" value="Genomic_DNA"/>
</dbReference>
<dbReference type="AlphaFoldDB" id="A0A0R2F0J1"/>
<dbReference type="Proteomes" id="UP000051442">
    <property type="component" value="Unassembled WGS sequence"/>
</dbReference>
<name>A0A0R2F0J1_9LACO</name>
<organism evidence="1 2">
    <name type="scientific">Secundilactobacillus similis DSM 23365 = JCM 2765</name>
    <dbReference type="NCBI Taxonomy" id="1423804"/>
    <lineage>
        <taxon>Bacteria</taxon>
        <taxon>Bacillati</taxon>
        <taxon>Bacillota</taxon>
        <taxon>Bacilli</taxon>
        <taxon>Lactobacillales</taxon>
        <taxon>Lactobacillaceae</taxon>
        <taxon>Secundilactobacillus</taxon>
    </lineage>
</organism>
<accession>A0A0R2F0J1</accession>
<keyword evidence="2" id="KW-1185">Reference proteome</keyword>
<evidence type="ECO:0000313" key="2">
    <source>
        <dbReference type="Proteomes" id="UP000051442"/>
    </source>
</evidence>
<evidence type="ECO:0000313" key="1">
    <source>
        <dbReference type="EMBL" id="KRN18236.1"/>
    </source>
</evidence>
<reference evidence="1 2" key="1">
    <citation type="journal article" date="2015" name="Genome Announc.">
        <title>Expanding the biotechnology potential of lactobacilli through comparative genomics of 213 strains and associated genera.</title>
        <authorList>
            <person name="Sun Z."/>
            <person name="Harris H.M."/>
            <person name="McCann A."/>
            <person name="Guo C."/>
            <person name="Argimon S."/>
            <person name="Zhang W."/>
            <person name="Yang X."/>
            <person name="Jeffery I.B."/>
            <person name="Cooney J.C."/>
            <person name="Kagawa T.F."/>
            <person name="Liu W."/>
            <person name="Song Y."/>
            <person name="Salvetti E."/>
            <person name="Wrobel A."/>
            <person name="Rasinkangas P."/>
            <person name="Parkhill J."/>
            <person name="Rea M.C."/>
            <person name="O'Sullivan O."/>
            <person name="Ritari J."/>
            <person name="Douillard F.P."/>
            <person name="Paul Ross R."/>
            <person name="Yang R."/>
            <person name="Briner A.E."/>
            <person name="Felis G.E."/>
            <person name="de Vos W.M."/>
            <person name="Barrangou R."/>
            <person name="Klaenhammer T.R."/>
            <person name="Caufield P.W."/>
            <person name="Cui Y."/>
            <person name="Zhang H."/>
            <person name="O'Toole P.W."/>
        </authorList>
    </citation>
    <scope>NUCLEOTIDE SEQUENCE [LARGE SCALE GENOMIC DNA]</scope>
    <source>
        <strain evidence="1 2">DSM 23365</strain>
    </source>
</reference>
<gene>
    <name evidence="1" type="ORF">FD14_GL002100</name>
</gene>
<dbReference type="STRING" id="1423804.FD14_GL002100"/>
<proteinExistence type="predicted"/>
<protein>
    <submittedName>
        <fullName evidence="1">Uncharacterized protein</fullName>
    </submittedName>
</protein>
<sequence length="198" mass="22582">MITMLKALSINGITQPNLILPDEFKKVASDTRTRNDEPVLVERYQRDTDVQPNHEHAVLVWGEDHRLLSFNNFSLADDSGKLPSKRQAAKIALATMTALDDQYASELSYMRTDLLTRAYLDDNDQLVTIPIQWVKFAHPNGSYNWVSVGAGGQVIEMERESYWDYFLSRRSTEEWNYDNWVLAYEGKGPQPAAPEALA</sequence>